<keyword evidence="1" id="KW-0472">Membrane</keyword>
<sequence>MSQLLHEVLGFMPNFSVMIVAVISFFLIWIVQHLTDWFERVTSLPWMKKENEHIRDKLKKQE</sequence>
<keyword evidence="1" id="KW-0812">Transmembrane</keyword>
<organism evidence="2 3">
    <name type="scientific">Halalkalibacter oceani</name>
    <dbReference type="NCBI Taxonomy" id="1653776"/>
    <lineage>
        <taxon>Bacteria</taxon>
        <taxon>Bacillati</taxon>
        <taxon>Bacillota</taxon>
        <taxon>Bacilli</taxon>
        <taxon>Bacillales</taxon>
        <taxon>Bacillaceae</taxon>
        <taxon>Halalkalibacter</taxon>
    </lineage>
</organism>
<dbReference type="EMBL" id="JAMBOL010000003">
    <property type="protein sequence ID" value="MCM3713698.1"/>
    <property type="molecule type" value="Genomic_DNA"/>
</dbReference>
<evidence type="ECO:0000313" key="3">
    <source>
        <dbReference type="Proteomes" id="UP001139179"/>
    </source>
</evidence>
<comment type="caution">
    <text evidence="2">The sequence shown here is derived from an EMBL/GenBank/DDBJ whole genome shotgun (WGS) entry which is preliminary data.</text>
</comment>
<name>A0A9X2DRA8_9BACI</name>
<evidence type="ECO:0000313" key="2">
    <source>
        <dbReference type="EMBL" id="MCM3713698.1"/>
    </source>
</evidence>
<evidence type="ECO:0000256" key="1">
    <source>
        <dbReference type="SAM" id="Phobius"/>
    </source>
</evidence>
<dbReference type="AlphaFoldDB" id="A0A9X2DRA8"/>
<reference evidence="2" key="1">
    <citation type="submission" date="2022-05" db="EMBL/GenBank/DDBJ databases">
        <title>Comparative Genomics of Spacecraft Associated Microbes.</title>
        <authorList>
            <person name="Tran M.T."/>
            <person name="Wright A."/>
            <person name="Seuylemezian A."/>
            <person name="Eisen J."/>
            <person name="Coil D."/>
        </authorList>
    </citation>
    <scope>NUCLEOTIDE SEQUENCE</scope>
    <source>
        <strain evidence="2">214.1.1</strain>
    </source>
</reference>
<dbReference type="Proteomes" id="UP001139179">
    <property type="component" value="Unassembled WGS sequence"/>
</dbReference>
<proteinExistence type="predicted"/>
<keyword evidence="3" id="KW-1185">Reference proteome</keyword>
<dbReference type="RefSeq" id="WP_251222494.1">
    <property type="nucleotide sequence ID" value="NZ_JAMBOL010000003.1"/>
</dbReference>
<keyword evidence="1" id="KW-1133">Transmembrane helix</keyword>
<gene>
    <name evidence="2" type="ORF">M3202_06340</name>
</gene>
<protein>
    <submittedName>
        <fullName evidence="2">Uncharacterized protein</fullName>
    </submittedName>
</protein>
<accession>A0A9X2DRA8</accession>
<feature type="transmembrane region" description="Helical" evidence="1">
    <location>
        <begin position="12"/>
        <end position="31"/>
    </location>
</feature>